<reference evidence="7" key="1">
    <citation type="journal article" date="2023" name="G3 (Bethesda)">
        <title>Whole genome assemblies of Zophobas morio and Tenebrio molitor.</title>
        <authorList>
            <person name="Kaur S."/>
            <person name="Stinson S.A."/>
            <person name="diCenzo G.C."/>
        </authorList>
    </citation>
    <scope>NUCLEOTIDE SEQUENCE</scope>
    <source>
        <strain evidence="7">QUZm001</strain>
    </source>
</reference>
<organism evidence="7 8">
    <name type="scientific">Zophobas morio</name>
    <dbReference type="NCBI Taxonomy" id="2755281"/>
    <lineage>
        <taxon>Eukaryota</taxon>
        <taxon>Metazoa</taxon>
        <taxon>Ecdysozoa</taxon>
        <taxon>Arthropoda</taxon>
        <taxon>Hexapoda</taxon>
        <taxon>Insecta</taxon>
        <taxon>Pterygota</taxon>
        <taxon>Neoptera</taxon>
        <taxon>Endopterygota</taxon>
        <taxon>Coleoptera</taxon>
        <taxon>Polyphaga</taxon>
        <taxon>Cucujiformia</taxon>
        <taxon>Tenebrionidae</taxon>
        <taxon>Zophobas</taxon>
    </lineage>
</organism>
<dbReference type="InterPro" id="IPR021896">
    <property type="entry name" value="THAP9-like_HTH"/>
</dbReference>
<dbReference type="EMBL" id="JALNTZ010000006">
    <property type="protein sequence ID" value="KAJ3648785.1"/>
    <property type="molecule type" value="Genomic_DNA"/>
</dbReference>
<dbReference type="GO" id="GO:0008270">
    <property type="term" value="F:zinc ion binding"/>
    <property type="evidence" value="ECO:0007669"/>
    <property type="project" value="UniProtKB-KW"/>
</dbReference>
<keyword evidence="2 5" id="KW-0863">Zinc-finger</keyword>
<dbReference type="PROSITE" id="PS50950">
    <property type="entry name" value="ZF_THAP"/>
    <property type="match status" value="1"/>
</dbReference>
<dbReference type="Pfam" id="PF21787">
    <property type="entry name" value="TNP-like_RNaseH_N"/>
    <property type="match status" value="1"/>
</dbReference>
<dbReference type="SMART" id="SM00692">
    <property type="entry name" value="DM3"/>
    <property type="match status" value="1"/>
</dbReference>
<keyword evidence="3" id="KW-0862">Zinc</keyword>
<dbReference type="Pfam" id="PF05485">
    <property type="entry name" value="THAP"/>
    <property type="match status" value="1"/>
</dbReference>
<evidence type="ECO:0000259" key="6">
    <source>
        <dbReference type="PROSITE" id="PS50950"/>
    </source>
</evidence>
<evidence type="ECO:0000256" key="3">
    <source>
        <dbReference type="ARBA" id="ARBA00022833"/>
    </source>
</evidence>
<accession>A0AA38M9S2</accession>
<dbReference type="Pfam" id="PF12017">
    <property type="entry name" value="Tnp_P_element"/>
    <property type="match status" value="1"/>
</dbReference>
<dbReference type="InterPro" id="IPR048365">
    <property type="entry name" value="TNP-like_RNaseH_N"/>
</dbReference>
<evidence type="ECO:0000256" key="4">
    <source>
        <dbReference type="ARBA" id="ARBA00023125"/>
    </source>
</evidence>
<evidence type="ECO:0000313" key="8">
    <source>
        <dbReference type="Proteomes" id="UP001168821"/>
    </source>
</evidence>
<name>A0AA38M9S2_9CUCU</name>
<dbReference type="SMART" id="SM00980">
    <property type="entry name" value="THAP"/>
    <property type="match status" value="1"/>
</dbReference>
<evidence type="ECO:0000256" key="1">
    <source>
        <dbReference type="ARBA" id="ARBA00022723"/>
    </source>
</evidence>
<proteinExistence type="predicted"/>
<dbReference type="Pfam" id="PF21788">
    <property type="entry name" value="TNP-like_GBD"/>
    <property type="match status" value="1"/>
</dbReference>
<keyword evidence="8" id="KW-1185">Reference proteome</keyword>
<dbReference type="GO" id="GO:0003677">
    <property type="term" value="F:DNA binding"/>
    <property type="evidence" value="ECO:0007669"/>
    <property type="project" value="UniProtKB-UniRule"/>
</dbReference>
<keyword evidence="4 5" id="KW-0238">DNA-binding</keyword>
<dbReference type="InterPro" id="IPR006612">
    <property type="entry name" value="THAP_Znf"/>
</dbReference>
<feature type="domain" description="THAP-type" evidence="6">
    <location>
        <begin position="6"/>
        <end position="89"/>
    </location>
</feature>
<comment type="caution">
    <text evidence="7">The sequence shown here is derived from an EMBL/GenBank/DDBJ whole genome shotgun (WGS) entry which is preliminary data.</text>
</comment>
<keyword evidence="1" id="KW-0479">Metal-binding</keyword>
<evidence type="ECO:0000256" key="5">
    <source>
        <dbReference type="PROSITE-ProRule" id="PRU00309"/>
    </source>
</evidence>
<evidence type="ECO:0000313" key="7">
    <source>
        <dbReference type="EMBL" id="KAJ3648785.1"/>
    </source>
</evidence>
<evidence type="ECO:0000256" key="2">
    <source>
        <dbReference type="ARBA" id="ARBA00022771"/>
    </source>
</evidence>
<dbReference type="InterPro" id="IPR048366">
    <property type="entry name" value="TNP-like_GBD"/>
</dbReference>
<dbReference type="Proteomes" id="UP001168821">
    <property type="component" value="Unassembled WGS sequence"/>
</dbReference>
<protein>
    <recommendedName>
        <fullName evidence="6">THAP-type domain-containing protein</fullName>
    </recommendedName>
</protein>
<dbReference type="AlphaFoldDB" id="A0AA38M9S2"/>
<gene>
    <name evidence="7" type="ORF">Zmor_020561</name>
</gene>
<dbReference type="SUPFAM" id="SSF57716">
    <property type="entry name" value="Glucocorticoid receptor-like (DNA-binding domain)"/>
    <property type="match status" value="1"/>
</dbReference>
<sequence length="699" mass="80836">MDYIGRKKFCCKYPGCNNWYYSNTSTDFVNKHFFKFPRGDRQEAWKNACKIDFPINPSSWRICEDHFRDADFVNQRKERLNFNAVPISLVNEGVSQVESSSFSYEINGTSHSAICICHQPSSSLIKCPLHFSDLQDSAISNEVIEYSAFDNFILDHNYCGNPQNNQFVNIFYEHDYCGAMTDYDLDKDSQDHNNITSLHNEIPVNLNKFDFLTENSNKSGILSKIGLSVKELTPRKAKMYEINRNLKSKMCKLTKLLEKERDKVKTLQTLCDSGKFKFIDEHLNSVNKDFINSQIRNSSQKPHARRWTDQDKAFALALYKKSPRVYKFLQIHFQLPSSRTLKGLLSNIQFETGVNPGILRHLKNQVAKMKAPDRFCSLLFDEISLSGGFHYEKVKQYISGYEDLGSLGRTNRAANHALVFMVRGVRRQWKQVIAYYFTSHTVSAENLRFLIIEIILQLQEVGLTVVATVCDQGPTNGAAVNQLCGKNPYYFYVNKYRIVTIYDVPHLLKITRNALLKCKIEFAPHKCAKFEHIKNVFDFDQRKTFKSLPKLKEEHFNFADSYVKMKVKVAAAQLSSSMASAIETYIALEVLEPEAIFTAEFVHKIDTLFDSLNSSSSQVCDHKIFKSALHKGSPHLTFWSELLEELGHWKLIHLTKKTDVTNRYYFVDGWQTIMIIWFLFCKNIEKQKLLNNNTYISDL</sequence>